<dbReference type="PROSITE" id="PS51679">
    <property type="entry name" value="SAM_MT_C5"/>
    <property type="match status" value="1"/>
</dbReference>
<evidence type="ECO:0000313" key="8">
    <source>
        <dbReference type="EMBL" id="ENX02589.1"/>
    </source>
</evidence>
<dbReference type="EC" id="2.1.1.37" evidence="1"/>
<dbReference type="PANTHER" id="PTHR10629">
    <property type="entry name" value="CYTOSINE-SPECIFIC METHYLTRANSFERASE"/>
    <property type="match status" value="1"/>
</dbReference>
<dbReference type="GO" id="GO:0009307">
    <property type="term" value="P:DNA restriction-modification system"/>
    <property type="evidence" value="ECO:0007669"/>
    <property type="project" value="UniProtKB-KW"/>
</dbReference>
<dbReference type="InterPro" id="IPR001525">
    <property type="entry name" value="C5_MeTfrase"/>
</dbReference>
<dbReference type="EMBL" id="APRP01000014">
    <property type="protein sequence ID" value="ENX02589.1"/>
    <property type="molecule type" value="Genomic_DNA"/>
</dbReference>
<evidence type="ECO:0000256" key="3">
    <source>
        <dbReference type="ARBA" id="ARBA00022679"/>
    </source>
</evidence>
<dbReference type="Pfam" id="PF00145">
    <property type="entry name" value="DNA_methylase"/>
    <property type="match status" value="1"/>
</dbReference>
<accession>N9M277</accession>
<dbReference type="PATRIC" id="fig|1217705.3.peg.992"/>
<dbReference type="AlphaFoldDB" id="N9M277"/>
<evidence type="ECO:0000256" key="5">
    <source>
        <dbReference type="ARBA" id="ARBA00022747"/>
    </source>
</evidence>
<keyword evidence="2 7" id="KW-0489">Methyltransferase</keyword>
<dbReference type="GO" id="GO:0003886">
    <property type="term" value="F:DNA (cytosine-5-)-methyltransferase activity"/>
    <property type="evidence" value="ECO:0007669"/>
    <property type="project" value="UniProtKB-EC"/>
</dbReference>
<comment type="similarity">
    <text evidence="7">Belongs to the class I-like SAM-binding methyltransferase superfamily. C5-methyltransferase family.</text>
</comment>
<proteinExistence type="inferred from homology"/>
<dbReference type="STRING" id="1217705.F900_01035"/>
<sequence length="633" mass="68993">MNMVNNFDLLPHELIIDNFAGGGGTSTGLEQAFGRPVDIAINYDPKALAMHRANHPETKHYCESVWDIDPIEVTGNQPVGLVWLSPDCKHFSKAKGGKPVEKKIRGLAWVALRWAAKTRPRIIMLENVEEFKTWGDLGPDGRPCPKKKGRTFNCFVNALKRQGYNVDWKELRACDFGSPTIRKRFFLIARRDGLSIKWPQPTHADPESKAVKTGKLKPWRTAAECIDWSIPCPSIFERKNPLADATCKRIATGIMRYVVNNPNPFIVKSNHTASYYNCFRGQQINEPLQTITSAPGFSLVVPFLAGAGGPKYSAKPTTINKPIGTLVASGNYKAIISPVLIKFRYNSMGESIQNPLPTITAGSYIKRPGGAGHALGLCVPKLISPVLTECANASSPRCMPVTGPLRTICANVKGGHHALIAPTLVVNTSNHSGNSANNPLHTIATGGHHALVSAFIAKNYTGVVGSPVTGPVHTVTAKDHHSLVTSNIIKLRNNNVGHAVDEPLHTITTSGGHFAQVQAFLTAFYGNEKDGNHLTNPLRTVTAKERFGLVAVADQVYQIADIGFRMLQPVELYKAQGFPESYIFSYGIDEHGNTIKLTKTEQNRMVGNSVPPQLSKALVLANFQHEKVYGGAV</sequence>
<protein>
    <recommendedName>
        <fullName evidence="1">DNA (cytosine-5-)-methyltransferase</fullName>
        <ecNumber evidence="1">2.1.1.37</ecNumber>
    </recommendedName>
</protein>
<dbReference type="InterPro" id="IPR050390">
    <property type="entry name" value="C5-Methyltransferase"/>
</dbReference>
<evidence type="ECO:0000256" key="2">
    <source>
        <dbReference type="ARBA" id="ARBA00022603"/>
    </source>
</evidence>
<organism evidence="8 9">
    <name type="scientific">Acinetobacter modestus</name>
    <dbReference type="NCBI Taxonomy" id="1776740"/>
    <lineage>
        <taxon>Bacteria</taxon>
        <taxon>Pseudomonadati</taxon>
        <taxon>Pseudomonadota</taxon>
        <taxon>Gammaproteobacteria</taxon>
        <taxon>Moraxellales</taxon>
        <taxon>Moraxellaceae</taxon>
        <taxon>Acinetobacter</taxon>
    </lineage>
</organism>
<comment type="catalytic activity">
    <reaction evidence="6">
        <text>a 2'-deoxycytidine in DNA + S-adenosyl-L-methionine = a 5-methyl-2'-deoxycytidine in DNA + S-adenosyl-L-homocysteine + H(+)</text>
        <dbReference type="Rhea" id="RHEA:13681"/>
        <dbReference type="Rhea" id="RHEA-COMP:11369"/>
        <dbReference type="Rhea" id="RHEA-COMP:11370"/>
        <dbReference type="ChEBI" id="CHEBI:15378"/>
        <dbReference type="ChEBI" id="CHEBI:57856"/>
        <dbReference type="ChEBI" id="CHEBI:59789"/>
        <dbReference type="ChEBI" id="CHEBI:85452"/>
        <dbReference type="ChEBI" id="CHEBI:85454"/>
        <dbReference type="EC" id="2.1.1.37"/>
    </reaction>
</comment>
<reference evidence="8 9" key="1">
    <citation type="submission" date="2013-02" db="EMBL/GenBank/DDBJ databases">
        <title>The Genome Sequence of Acinetobacter sp. ANC 3862.</title>
        <authorList>
            <consortium name="The Broad Institute Genome Sequencing Platform"/>
            <consortium name="The Broad Institute Genome Sequencing Center for Infectious Disease"/>
            <person name="Cerqueira G."/>
            <person name="Feldgarden M."/>
            <person name="Courvalin P."/>
            <person name="Perichon B."/>
            <person name="Grillot-Courvalin C."/>
            <person name="Clermont D."/>
            <person name="Rocha E."/>
            <person name="Yoon E.-J."/>
            <person name="Nemec A."/>
            <person name="Walker B."/>
            <person name="Young S.K."/>
            <person name="Zeng Q."/>
            <person name="Gargeya S."/>
            <person name="Fitzgerald M."/>
            <person name="Haas B."/>
            <person name="Abouelleil A."/>
            <person name="Alvarado L."/>
            <person name="Arachchi H.M."/>
            <person name="Berlin A.M."/>
            <person name="Chapman S.B."/>
            <person name="Dewar J."/>
            <person name="Goldberg J."/>
            <person name="Griggs A."/>
            <person name="Gujja S."/>
            <person name="Hansen M."/>
            <person name="Howarth C."/>
            <person name="Imamovic A."/>
            <person name="Larimer J."/>
            <person name="McCowan C."/>
            <person name="Murphy C."/>
            <person name="Neiman D."/>
            <person name="Pearson M."/>
            <person name="Priest M."/>
            <person name="Roberts A."/>
            <person name="Saif S."/>
            <person name="Shea T."/>
            <person name="Sisk P."/>
            <person name="Sykes S."/>
            <person name="Wortman J."/>
            <person name="Nusbaum C."/>
            <person name="Birren B."/>
        </authorList>
    </citation>
    <scope>NUCLEOTIDE SEQUENCE [LARGE SCALE GENOMIC DNA]</scope>
    <source>
        <strain evidence="8 9">ANC 3862</strain>
    </source>
</reference>
<dbReference type="RefSeq" id="WP_005215596.1">
    <property type="nucleotide sequence ID" value="NZ_KB850089.1"/>
</dbReference>
<keyword evidence="5" id="KW-0680">Restriction system</keyword>
<feature type="active site" evidence="7">
    <location>
        <position position="88"/>
    </location>
</feature>
<dbReference type="PANTHER" id="PTHR10629:SF52">
    <property type="entry name" value="DNA (CYTOSINE-5)-METHYLTRANSFERASE 1"/>
    <property type="match status" value="1"/>
</dbReference>
<dbReference type="GO" id="GO:0032259">
    <property type="term" value="P:methylation"/>
    <property type="evidence" value="ECO:0007669"/>
    <property type="project" value="UniProtKB-KW"/>
</dbReference>
<dbReference type="InterPro" id="IPR029063">
    <property type="entry name" value="SAM-dependent_MTases_sf"/>
</dbReference>
<name>N9M277_9GAMM</name>
<evidence type="ECO:0000256" key="6">
    <source>
        <dbReference type="ARBA" id="ARBA00047422"/>
    </source>
</evidence>
<dbReference type="GO" id="GO:0003677">
    <property type="term" value="F:DNA binding"/>
    <property type="evidence" value="ECO:0007669"/>
    <property type="project" value="TreeGrafter"/>
</dbReference>
<evidence type="ECO:0000256" key="7">
    <source>
        <dbReference type="PROSITE-ProRule" id="PRU01016"/>
    </source>
</evidence>
<dbReference type="SUPFAM" id="SSF53335">
    <property type="entry name" value="S-adenosyl-L-methionine-dependent methyltransferases"/>
    <property type="match status" value="1"/>
</dbReference>
<gene>
    <name evidence="8" type="ORF">F900_01035</name>
</gene>
<keyword evidence="3 7" id="KW-0808">Transferase</keyword>
<dbReference type="eggNOG" id="COG0270">
    <property type="taxonomic scope" value="Bacteria"/>
</dbReference>
<evidence type="ECO:0000256" key="1">
    <source>
        <dbReference type="ARBA" id="ARBA00011975"/>
    </source>
</evidence>
<evidence type="ECO:0000313" key="9">
    <source>
        <dbReference type="Proteomes" id="UP000013248"/>
    </source>
</evidence>
<dbReference type="Proteomes" id="UP000013248">
    <property type="component" value="Unassembled WGS sequence"/>
</dbReference>
<dbReference type="HOGENOM" id="CLU_014695_0_0_6"/>
<comment type="caution">
    <text evidence="8">The sequence shown here is derived from an EMBL/GenBank/DDBJ whole genome shotgun (WGS) entry which is preliminary data.</text>
</comment>
<evidence type="ECO:0000256" key="4">
    <source>
        <dbReference type="ARBA" id="ARBA00022691"/>
    </source>
</evidence>
<dbReference type="GO" id="GO:0044027">
    <property type="term" value="P:negative regulation of gene expression via chromosomal CpG island methylation"/>
    <property type="evidence" value="ECO:0007669"/>
    <property type="project" value="TreeGrafter"/>
</dbReference>
<dbReference type="PRINTS" id="PR00105">
    <property type="entry name" value="C5METTRFRASE"/>
</dbReference>
<keyword evidence="4 7" id="KW-0949">S-adenosyl-L-methionine</keyword>
<dbReference type="Gene3D" id="3.90.120.10">
    <property type="entry name" value="DNA Methylase, subunit A, domain 2"/>
    <property type="match status" value="1"/>
</dbReference>
<dbReference type="Gene3D" id="3.40.50.150">
    <property type="entry name" value="Vaccinia Virus protein VP39"/>
    <property type="match status" value="1"/>
</dbReference>